<dbReference type="InParanoid" id="A0BFZ7"/>
<dbReference type="KEGG" id="ptm:GSPATT00028499001"/>
<accession>A0BFZ7</accession>
<evidence type="ECO:0000313" key="2">
    <source>
        <dbReference type="Proteomes" id="UP000000600"/>
    </source>
</evidence>
<reference evidence="1 2" key="1">
    <citation type="journal article" date="2006" name="Nature">
        <title>Global trends of whole-genome duplications revealed by the ciliate Paramecium tetraurelia.</title>
        <authorList>
            <consortium name="Genoscope"/>
            <person name="Aury J.-M."/>
            <person name="Jaillon O."/>
            <person name="Duret L."/>
            <person name="Noel B."/>
            <person name="Jubin C."/>
            <person name="Porcel B.M."/>
            <person name="Segurens B."/>
            <person name="Daubin V."/>
            <person name="Anthouard V."/>
            <person name="Aiach N."/>
            <person name="Arnaiz O."/>
            <person name="Billaut A."/>
            <person name="Beisson J."/>
            <person name="Blanc I."/>
            <person name="Bouhouche K."/>
            <person name="Camara F."/>
            <person name="Duharcourt S."/>
            <person name="Guigo R."/>
            <person name="Gogendeau D."/>
            <person name="Katinka M."/>
            <person name="Keller A.-M."/>
            <person name="Kissmehl R."/>
            <person name="Klotz C."/>
            <person name="Koll F."/>
            <person name="Le Moue A."/>
            <person name="Lepere C."/>
            <person name="Malinsky S."/>
            <person name="Nowacki M."/>
            <person name="Nowak J.K."/>
            <person name="Plattner H."/>
            <person name="Poulain J."/>
            <person name="Ruiz F."/>
            <person name="Serrano V."/>
            <person name="Zagulski M."/>
            <person name="Dessen P."/>
            <person name="Betermier M."/>
            <person name="Weissenbach J."/>
            <person name="Scarpelli C."/>
            <person name="Schachter V."/>
            <person name="Sperling L."/>
            <person name="Meyer E."/>
            <person name="Cohen J."/>
            <person name="Wincker P."/>
        </authorList>
    </citation>
    <scope>NUCLEOTIDE SEQUENCE [LARGE SCALE GENOMIC DNA]</scope>
    <source>
        <strain evidence="1 2">Stock d4-2</strain>
    </source>
</reference>
<protein>
    <submittedName>
        <fullName evidence="1">Uncharacterized protein</fullName>
    </submittedName>
</protein>
<dbReference type="HOGENOM" id="CLU_2338074_0_0_1"/>
<dbReference type="GeneID" id="5010646"/>
<sequence>MVTTLCFDSKKQLALQSGYLQFHKLKIKIEGLLLLILEVCDIIRGKLIIESGIQNSYLEIQIAVESEIDEYTIELVWITDSSEEQVVDLAIKYQELSY</sequence>
<dbReference type="AlphaFoldDB" id="A0BFZ7"/>
<dbReference type="RefSeq" id="XP_001424862.1">
    <property type="nucleotide sequence ID" value="XM_001424825.1"/>
</dbReference>
<gene>
    <name evidence="1" type="ORF">GSPATT00028499001</name>
</gene>
<organism evidence="1 2">
    <name type="scientific">Paramecium tetraurelia</name>
    <dbReference type="NCBI Taxonomy" id="5888"/>
    <lineage>
        <taxon>Eukaryota</taxon>
        <taxon>Sar</taxon>
        <taxon>Alveolata</taxon>
        <taxon>Ciliophora</taxon>
        <taxon>Intramacronucleata</taxon>
        <taxon>Oligohymenophorea</taxon>
        <taxon>Peniculida</taxon>
        <taxon>Parameciidae</taxon>
        <taxon>Paramecium</taxon>
    </lineage>
</organism>
<dbReference type="EMBL" id="CT867992">
    <property type="protein sequence ID" value="CAK57464.1"/>
    <property type="molecule type" value="Genomic_DNA"/>
</dbReference>
<keyword evidence="2" id="KW-1185">Reference proteome</keyword>
<evidence type="ECO:0000313" key="1">
    <source>
        <dbReference type="EMBL" id="CAK57464.1"/>
    </source>
</evidence>
<name>A0BFZ7_PARTE</name>
<proteinExistence type="predicted"/>
<dbReference type="Proteomes" id="UP000000600">
    <property type="component" value="Unassembled WGS sequence"/>
</dbReference>